<sequence>MTDSVFRTLQQRLDNYSMGFPATASGIEIKILEKLFSVADAGVFLALSPKLETPEAIAPRIGETPEKAASILADMSDRGLLFSLKRGDTIRYGAIPFVHGLFEFQINKMDKELAAMVRQYMVEEFKNAMSSSLSSFLRVIPVHKSLESRTRVAAYDDAIKILEKADPIVISECSCRKSSTLLDKACGKPLEVCFMLGSMGQYYLDHDMGRRIDIKEAGEILAMAHDAGLVTQPATSKNPSGMCNCCGDCCGPLTSLKGHPKPADMVFSNHFARVDSDLCTGCETCLERCQMDAILLDQDMHALVNRDRCIGCGLCVTTCPTAAITLEQKDTDLYQVPPENSFEQMMTMAQKRGVV</sequence>
<dbReference type="SUPFAM" id="SSF54862">
    <property type="entry name" value="4Fe-4S ferredoxins"/>
    <property type="match status" value="1"/>
</dbReference>
<name>C0QDH3_DESAH</name>
<evidence type="ECO:0000256" key="1">
    <source>
        <dbReference type="ARBA" id="ARBA00022723"/>
    </source>
</evidence>
<evidence type="ECO:0000256" key="2">
    <source>
        <dbReference type="ARBA" id="ARBA00023004"/>
    </source>
</evidence>
<evidence type="ECO:0000313" key="6">
    <source>
        <dbReference type="Proteomes" id="UP000000442"/>
    </source>
</evidence>
<dbReference type="GO" id="GO:0051536">
    <property type="term" value="F:iron-sulfur cluster binding"/>
    <property type="evidence" value="ECO:0007669"/>
    <property type="project" value="UniProtKB-KW"/>
</dbReference>
<dbReference type="Pfam" id="PF14697">
    <property type="entry name" value="Fer4_21"/>
    <property type="match status" value="1"/>
</dbReference>
<dbReference type="EMBL" id="CP001087">
    <property type="protein sequence ID" value="ACN15237.1"/>
    <property type="molecule type" value="Genomic_DNA"/>
</dbReference>
<dbReference type="PROSITE" id="PS51379">
    <property type="entry name" value="4FE4S_FER_2"/>
    <property type="match status" value="2"/>
</dbReference>
<dbReference type="STRING" id="177437.HRM2_21390"/>
<dbReference type="GO" id="GO:0046872">
    <property type="term" value="F:metal ion binding"/>
    <property type="evidence" value="ECO:0007669"/>
    <property type="project" value="UniProtKB-KW"/>
</dbReference>
<dbReference type="InterPro" id="IPR017896">
    <property type="entry name" value="4Fe4S_Fe-S-bd"/>
</dbReference>
<evidence type="ECO:0000256" key="3">
    <source>
        <dbReference type="ARBA" id="ARBA00023014"/>
    </source>
</evidence>
<keyword evidence="1" id="KW-0479">Metal-binding</keyword>
<protein>
    <submittedName>
        <fullName evidence="5">4Fe-4S ferredoxin, iron-sulfur binding protein</fullName>
    </submittedName>
</protein>
<dbReference type="RefSeq" id="WP_015904007.1">
    <property type="nucleotide sequence ID" value="NC_012108.1"/>
</dbReference>
<dbReference type="KEGG" id="dat:HRM2_21390"/>
<dbReference type="InterPro" id="IPR017900">
    <property type="entry name" value="4Fe4S_Fe_S_CS"/>
</dbReference>
<feature type="domain" description="4Fe-4S ferredoxin-type" evidence="4">
    <location>
        <begin position="300"/>
        <end position="329"/>
    </location>
</feature>
<keyword evidence="3" id="KW-0411">Iron-sulfur</keyword>
<proteinExistence type="predicted"/>
<dbReference type="Proteomes" id="UP000000442">
    <property type="component" value="Chromosome"/>
</dbReference>
<keyword evidence="6" id="KW-1185">Reference proteome</keyword>
<organism evidence="5 6">
    <name type="scientific">Desulforapulum autotrophicum (strain ATCC 43914 / DSM 3382 / VKM B-1955 / HRM2)</name>
    <name type="common">Desulfobacterium autotrophicum</name>
    <dbReference type="NCBI Taxonomy" id="177437"/>
    <lineage>
        <taxon>Bacteria</taxon>
        <taxon>Pseudomonadati</taxon>
        <taxon>Thermodesulfobacteriota</taxon>
        <taxon>Desulfobacteria</taxon>
        <taxon>Desulfobacterales</taxon>
        <taxon>Desulfobacteraceae</taxon>
        <taxon>Desulforapulum</taxon>
    </lineage>
</organism>
<dbReference type="Gene3D" id="3.30.70.20">
    <property type="match status" value="1"/>
</dbReference>
<dbReference type="OrthoDB" id="5488678at2"/>
<feature type="domain" description="4Fe-4S ferredoxin-type" evidence="4">
    <location>
        <begin position="270"/>
        <end position="299"/>
    </location>
</feature>
<reference evidence="5 6" key="1">
    <citation type="journal article" date="2009" name="Environ. Microbiol.">
        <title>Genome sequence of Desulfobacterium autotrophicum HRM2, a marine sulfate reducer oxidizing organic carbon completely to carbon dioxide.</title>
        <authorList>
            <person name="Strittmatter A.W."/>
            <person name="Liesegang H."/>
            <person name="Rabus R."/>
            <person name="Decker I."/>
            <person name="Amann J."/>
            <person name="Andres S."/>
            <person name="Henne A."/>
            <person name="Fricke W.F."/>
            <person name="Martinez-Arias R."/>
            <person name="Bartels D."/>
            <person name="Goesmann A."/>
            <person name="Krause L."/>
            <person name="Puehler A."/>
            <person name="Klenk H.P."/>
            <person name="Richter M."/>
            <person name="Schuler M."/>
            <person name="Gloeckner F.O."/>
            <person name="Meyerdierks A."/>
            <person name="Gottschalk G."/>
            <person name="Amann R."/>
        </authorList>
    </citation>
    <scope>NUCLEOTIDE SEQUENCE [LARGE SCALE GENOMIC DNA]</scope>
    <source>
        <strain evidence="6">ATCC 43914 / DSM 3382 / HRM2</strain>
    </source>
</reference>
<dbReference type="AlphaFoldDB" id="C0QDH3"/>
<dbReference type="eggNOG" id="COG1149">
    <property type="taxonomic scope" value="Bacteria"/>
</dbReference>
<keyword evidence="2" id="KW-0408">Iron</keyword>
<dbReference type="PROSITE" id="PS00198">
    <property type="entry name" value="4FE4S_FER_1"/>
    <property type="match status" value="1"/>
</dbReference>
<evidence type="ECO:0000313" key="5">
    <source>
        <dbReference type="EMBL" id="ACN15237.1"/>
    </source>
</evidence>
<gene>
    <name evidence="5" type="ordered locus">HRM2_21390</name>
</gene>
<dbReference type="HOGENOM" id="CLU_043380_0_0_7"/>
<accession>C0QDH3</accession>
<evidence type="ECO:0000259" key="4">
    <source>
        <dbReference type="PROSITE" id="PS51379"/>
    </source>
</evidence>